<dbReference type="EMBL" id="JAQIZT010000007">
    <property type="protein sequence ID" value="KAJ6991182.1"/>
    <property type="molecule type" value="Genomic_DNA"/>
</dbReference>
<proteinExistence type="predicted"/>
<evidence type="ECO:0000313" key="2">
    <source>
        <dbReference type="EMBL" id="KAJ6991182.1"/>
    </source>
</evidence>
<keyword evidence="3" id="KW-1185">Reference proteome</keyword>
<gene>
    <name evidence="2" type="ORF">NC653_019398</name>
</gene>
<organism evidence="2 3">
    <name type="scientific">Populus alba x Populus x berolinensis</name>
    <dbReference type="NCBI Taxonomy" id="444605"/>
    <lineage>
        <taxon>Eukaryota</taxon>
        <taxon>Viridiplantae</taxon>
        <taxon>Streptophyta</taxon>
        <taxon>Embryophyta</taxon>
        <taxon>Tracheophyta</taxon>
        <taxon>Spermatophyta</taxon>
        <taxon>Magnoliopsida</taxon>
        <taxon>eudicotyledons</taxon>
        <taxon>Gunneridae</taxon>
        <taxon>Pentapetalae</taxon>
        <taxon>rosids</taxon>
        <taxon>fabids</taxon>
        <taxon>Malpighiales</taxon>
        <taxon>Salicaceae</taxon>
        <taxon>Saliceae</taxon>
        <taxon>Populus</taxon>
    </lineage>
</organism>
<dbReference type="SUPFAM" id="SSF56112">
    <property type="entry name" value="Protein kinase-like (PK-like)"/>
    <property type="match status" value="1"/>
</dbReference>
<dbReference type="PANTHER" id="PTHR47976">
    <property type="entry name" value="G-TYPE LECTIN S-RECEPTOR-LIKE SERINE/THREONINE-PROTEIN KINASE SD2-5"/>
    <property type="match status" value="1"/>
</dbReference>
<reference evidence="2" key="1">
    <citation type="journal article" date="2023" name="Mol. Ecol. Resour.">
        <title>Chromosome-level genome assembly of a triploid poplar Populus alba 'Berolinensis'.</title>
        <authorList>
            <person name="Chen S."/>
            <person name="Yu Y."/>
            <person name="Wang X."/>
            <person name="Wang S."/>
            <person name="Zhang T."/>
            <person name="Zhou Y."/>
            <person name="He R."/>
            <person name="Meng N."/>
            <person name="Wang Y."/>
            <person name="Liu W."/>
            <person name="Liu Z."/>
            <person name="Liu J."/>
            <person name="Guo Q."/>
            <person name="Huang H."/>
            <person name="Sederoff R.R."/>
            <person name="Wang G."/>
            <person name="Qu G."/>
            <person name="Chen S."/>
        </authorList>
    </citation>
    <scope>NUCLEOTIDE SEQUENCE</scope>
    <source>
        <strain evidence="2">SC-2020</strain>
    </source>
</reference>
<dbReference type="PANTHER" id="PTHR47976:SF85">
    <property type="entry name" value="RECEPTOR-LIKE SERINE_THREONINE-PROTEIN KINASE"/>
    <property type="match status" value="1"/>
</dbReference>
<comment type="caution">
    <text evidence="2">The sequence shown here is derived from an EMBL/GenBank/DDBJ whole genome shotgun (WGS) entry which is preliminary data.</text>
</comment>
<dbReference type="Gene3D" id="1.10.510.10">
    <property type="entry name" value="Transferase(Phosphotransferase) domain 1"/>
    <property type="match status" value="1"/>
</dbReference>
<dbReference type="InterPro" id="IPR011009">
    <property type="entry name" value="Kinase-like_dom_sf"/>
</dbReference>
<name>A0AAD6QIT4_9ROSI</name>
<dbReference type="InterPro" id="IPR051343">
    <property type="entry name" value="G-type_lectin_kinases/EP1-like"/>
</dbReference>
<dbReference type="AlphaFoldDB" id="A0AAD6QIT4"/>
<keyword evidence="1" id="KW-0732">Signal</keyword>
<sequence length="107" mass="11996">MDESMSAKISDFGLSKLLKPDQTRTSPDDEIILMDWVQRCYEAGELKKVVGEAEVNLEELEKMVKIGFWCVQTETDLRPTMKQVILMMDGTIVTPPPPPPPNSSANN</sequence>
<accession>A0AAD6QIT4</accession>
<dbReference type="Proteomes" id="UP001164929">
    <property type="component" value="Chromosome 7"/>
</dbReference>
<evidence type="ECO:0000313" key="3">
    <source>
        <dbReference type="Proteomes" id="UP001164929"/>
    </source>
</evidence>
<evidence type="ECO:0000256" key="1">
    <source>
        <dbReference type="ARBA" id="ARBA00022729"/>
    </source>
</evidence>
<protein>
    <submittedName>
        <fullName evidence="2">Uncharacterized protein</fullName>
    </submittedName>
</protein>